<protein>
    <submittedName>
        <fullName evidence="9">MFS transporter</fullName>
    </submittedName>
</protein>
<dbReference type="Proteomes" id="UP000637359">
    <property type="component" value="Unassembled WGS sequence"/>
</dbReference>
<evidence type="ECO:0000256" key="3">
    <source>
        <dbReference type="ARBA" id="ARBA00022475"/>
    </source>
</evidence>
<dbReference type="PROSITE" id="PS50850">
    <property type="entry name" value="MFS"/>
    <property type="match status" value="1"/>
</dbReference>
<evidence type="ECO:0000259" key="8">
    <source>
        <dbReference type="PROSITE" id="PS50850"/>
    </source>
</evidence>
<feature type="transmembrane region" description="Helical" evidence="7">
    <location>
        <begin position="143"/>
        <end position="160"/>
    </location>
</feature>
<dbReference type="Gene3D" id="1.20.1250.20">
    <property type="entry name" value="MFS general substrate transporter like domains"/>
    <property type="match status" value="1"/>
</dbReference>
<evidence type="ECO:0000256" key="5">
    <source>
        <dbReference type="ARBA" id="ARBA00022989"/>
    </source>
</evidence>
<feature type="transmembrane region" description="Helical" evidence="7">
    <location>
        <begin position="297"/>
        <end position="323"/>
    </location>
</feature>
<dbReference type="PANTHER" id="PTHR43266:SF2">
    <property type="entry name" value="MAJOR FACILITATOR SUPERFAMILY (MFS) PROFILE DOMAIN-CONTAINING PROTEIN"/>
    <property type="match status" value="1"/>
</dbReference>
<sequence length="405" mass="44899">MKFNLAVWKHPVILLSSVGIAGIGDFIYLVAINILVYQMTGSAAAVAGLWVIGPVVNVLTKFWTGSFIDFRSKRKIMIVTYIARAISIFCIPFLPSIWLVFLFLVFLSIAKSFFTPSSMTYIAQLVPKTIRKRYNSIQSLTTSGAFIIGPAIGGALILLLGVDYTLLINSLAFIMAAILLSRLPDKETHEKGNTPTLSFAQIKSDWIIVIQFIKENKYIAFIYSFFLATTIFSFAMDAQEVVFTQMVVGLSEMEYSLLISITGIGAIVGAFIVTLFSKNLSIRYLIAIGMMMETVGYLLYAFSWSFLSITVGFMILGFFNAFLNAGITTFYQNNVPTEMMGRVTSMFQLFLSLLQIVFVLMVGAIADIIPLRITIITLAVGMLIIACLVIVSIFLPAKKLHFKES</sequence>
<evidence type="ECO:0000256" key="1">
    <source>
        <dbReference type="ARBA" id="ARBA00004651"/>
    </source>
</evidence>
<keyword evidence="3" id="KW-1003">Cell membrane</keyword>
<evidence type="ECO:0000256" key="4">
    <source>
        <dbReference type="ARBA" id="ARBA00022692"/>
    </source>
</evidence>
<keyword evidence="10" id="KW-1185">Reference proteome</keyword>
<feature type="transmembrane region" description="Helical" evidence="7">
    <location>
        <begin position="255"/>
        <end position="276"/>
    </location>
</feature>
<accession>A0A923RGW1</accession>
<dbReference type="InterPro" id="IPR036259">
    <property type="entry name" value="MFS_trans_sf"/>
</dbReference>
<feature type="transmembrane region" description="Helical" evidence="7">
    <location>
        <begin position="43"/>
        <end position="64"/>
    </location>
</feature>
<feature type="transmembrane region" description="Helical" evidence="7">
    <location>
        <begin position="218"/>
        <end position="235"/>
    </location>
</feature>
<dbReference type="GO" id="GO:0022857">
    <property type="term" value="F:transmembrane transporter activity"/>
    <property type="evidence" value="ECO:0007669"/>
    <property type="project" value="InterPro"/>
</dbReference>
<dbReference type="SUPFAM" id="SSF103473">
    <property type="entry name" value="MFS general substrate transporter"/>
    <property type="match status" value="1"/>
</dbReference>
<dbReference type="PRINTS" id="PR01988">
    <property type="entry name" value="EXPORTERBACE"/>
</dbReference>
<organism evidence="9 10">
    <name type="scientific">Ornithinibacillus hominis</name>
    <dbReference type="NCBI Taxonomy" id="2763055"/>
    <lineage>
        <taxon>Bacteria</taxon>
        <taxon>Bacillati</taxon>
        <taxon>Bacillota</taxon>
        <taxon>Bacilli</taxon>
        <taxon>Bacillales</taxon>
        <taxon>Bacillaceae</taxon>
        <taxon>Ornithinibacillus</taxon>
    </lineage>
</organism>
<feature type="domain" description="Major facilitator superfamily (MFS) profile" evidence="8">
    <location>
        <begin position="1"/>
        <end position="399"/>
    </location>
</feature>
<dbReference type="InterPro" id="IPR011701">
    <property type="entry name" value="MFS"/>
</dbReference>
<evidence type="ECO:0000313" key="10">
    <source>
        <dbReference type="Proteomes" id="UP000637359"/>
    </source>
</evidence>
<feature type="transmembrane region" description="Helical" evidence="7">
    <location>
        <begin position="12"/>
        <end position="37"/>
    </location>
</feature>
<keyword evidence="5 7" id="KW-1133">Transmembrane helix</keyword>
<keyword evidence="2" id="KW-0813">Transport</keyword>
<feature type="transmembrane region" description="Helical" evidence="7">
    <location>
        <begin position="343"/>
        <end position="366"/>
    </location>
</feature>
<dbReference type="RefSeq" id="WP_186868960.1">
    <property type="nucleotide sequence ID" value="NZ_JACOOL010000003.1"/>
</dbReference>
<dbReference type="InterPro" id="IPR022324">
    <property type="entry name" value="Bacilysin_exporter_BacE_put"/>
</dbReference>
<dbReference type="InterPro" id="IPR020846">
    <property type="entry name" value="MFS_dom"/>
</dbReference>
<dbReference type="EMBL" id="JACOOL010000003">
    <property type="protein sequence ID" value="MBC5636245.1"/>
    <property type="molecule type" value="Genomic_DNA"/>
</dbReference>
<reference evidence="9" key="1">
    <citation type="submission" date="2020-08" db="EMBL/GenBank/DDBJ databases">
        <title>Genome public.</title>
        <authorList>
            <person name="Liu C."/>
            <person name="Sun Q."/>
        </authorList>
    </citation>
    <scope>NUCLEOTIDE SEQUENCE</scope>
    <source>
        <strain evidence="9">BX22</strain>
    </source>
</reference>
<keyword evidence="4 7" id="KW-0812">Transmembrane</keyword>
<dbReference type="GO" id="GO:0005886">
    <property type="term" value="C:plasma membrane"/>
    <property type="evidence" value="ECO:0007669"/>
    <property type="project" value="UniProtKB-SubCell"/>
</dbReference>
<dbReference type="AlphaFoldDB" id="A0A923RGW1"/>
<comment type="caution">
    <text evidence="9">The sequence shown here is derived from an EMBL/GenBank/DDBJ whole genome shotgun (WGS) entry which is preliminary data.</text>
</comment>
<gene>
    <name evidence="9" type="ORF">H8S33_05305</name>
</gene>
<evidence type="ECO:0000256" key="7">
    <source>
        <dbReference type="SAM" id="Phobius"/>
    </source>
</evidence>
<comment type="subcellular location">
    <subcellularLocation>
        <location evidence="1">Cell membrane</location>
        <topology evidence="1">Multi-pass membrane protein</topology>
    </subcellularLocation>
</comment>
<evidence type="ECO:0000313" key="9">
    <source>
        <dbReference type="EMBL" id="MBC5636245.1"/>
    </source>
</evidence>
<proteinExistence type="predicted"/>
<dbReference type="PANTHER" id="PTHR43266">
    <property type="entry name" value="MACROLIDE-EFFLUX PROTEIN"/>
    <property type="match status" value="1"/>
</dbReference>
<keyword evidence="6 7" id="KW-0472">Membrane</keyword>
<evidence type="ECO:0000256" key="6">
    <source>
        <dbReference type="ARBA" id="ARBA00023136"/>
    </source>
</evidence>
<name>A0A923RGW1_9BACI</name>
<dbReference type="Pfam" id="PF07690">
    <property type="entry name" value="MFS_1"/>
    <property type="match status" value="1"/>
</dbReference>
<dbReference type="CDD" id="cd06173">
    <property type="entry name" value="MFS_MefA_like"/>
    <property type="match status" value="1"/>
</dbReference>
<evidence type="ECO:0000256" key="2">
    <source>
        <dbReference type="ARBA" id="ARBA00022448"/>
    </source>
</evidence>
<feature type="transmembrane region" description="Helical" evidence="7">
    <location>
        <begin position="373"/>
        <end position="395"/>
    </location>
</feature>